<dbReference type="PANTHER" id="PTHR32063:SF4">
    <property type="entry name" value="SLR6043 PROTEIN"/>
    <property type="match status" value="1"/>
</dbReference>
<feature type="transmembrane region" description="Helical" evidence="1">
    <location>
        <begin position="866"/>
        <end position="883"/>
    </location>
</feature>
<feature type="transmembrane region" description="Helical" evidence="1">
    <location>
        <begin position="916"/>
        <end position="936"/>
    </location>
</feature>
<dbReference type="SUPFAM" id="SSF82866">
    <property type="entry name" value="Multidrug efflux transporter AcrB transmembrane domain"/>
    <property type="match status" value="2"/>
</dbReference>
<dbReference type="InterPro" id="IPR027463">
    <property type="entry name" value="AcrB_DN_DC_subdom"/>
</dbReference>
<dbReference type="Gene3D" id="3.30.70.1440">
    <property type="entry name" value="Multidrug efflux transporter AcrB pore domain"/>
    <property type="match status" value="1"/>
</dbReference>
<feature type="transmembrane region" description="Helical" evidence="1">
    <location>
        <begin position="965"/>
        <end position="985"/>
    </location>
</feature>
<keyword evidence="3" id="KW-1185">Reference proteome</keyword>
<keyword evidence="1" id="KW-0472">Membrane</keyword>
<dbReference type="SUPFAM" id="SSF82693">
    <property type="entry name" value="Multidrug efflux transporter AcrB pore domain, PN1, PN2, PC1 and PC2 subdomains"/>
    <property type="match status" value="2"/>
</dbReference>
<feature type="transmembrane region" description="Helical" evidence="1">
    <location>
        <begin position="890"/>
        <end position="910"/>
    </location>
</feature>
<dbReference type="PANTHER" id="PTHR32063">
    <property type="match status" value="1"/>
</dbReference>
<dbReference type="Gene3D" id="3.30.2090.10">
    <property type="entry name" value="Multidrug efflux transporter AcrB TolC docking domain, DN and DC subdomains"/>
    <property type="match status" value="2"/>
</dbReference>
<proteinExistence type="predicted"/>
<accession>A0ABT2WYP7</accession>
<sequence>MFRFLIEASMRFRYIVIALAAMLVIFGAQRTNDLKVDVFPEFAPPLVEIQTPSLGLTSIEVEEYVTIPLEQGLAGIDGLDIIRSKSAPQLSSIVMIFTRDTDLLRARQLVQERVNEISPTLPTWSSPPVILPPLSATSRIMKIGLSSEKYSLIDMSMTTYWKIRERLLRVPGVANVAIWGERLEMLQVQVDPARLAENGVTLDTVMESTADALDVGLLQYSDGARVGTGGFIDTDTNRYPIHHVLPIHSIDDLKKVSVTGTDKTLADVADVKIDHQPLIGDAVINDGPGLLLIVEKFPWANTLDVSLKIEEALDKMRPGLQDIEIDSEIFRPATFIETSIDNLSKALLVAAVLVTLVLWVFLFDWRIALISIVAVPVSLLGALLVLDWQGMTINTMVLAGFAIALGAVVDDAIIDVENIVRRLRENRAKRLGRSTFRVILEASLEIRAAIVFATAIIVLAVVPVFFLEGLSGSFFRPLAWSYAVALMASLVVAVTITPALSYVLLGNRDIGDKPAPLARFLVAGYRRMLDAIFAVPRVTVTACVVLLGACFTLLPFMGQQLLPSFKERDFLMHWVTAPGVSQPEMYRITVQGSKELRDIEGVRNFGAHIGQALYMDEVVGMHFGENWVSVDPAADYDATLDRIQEVVDGYPGLYRDVLTYLKERIREVLTGESEPIVVRIFGPDFEGIREQADRVAEAISGVEGLVGLHVGLQKNVPQIDIRTDVGKAAAYGLKPGDVRRAVSTIISGIEAGDIHTHARTYDVQVWGTPEVRASLTDIENILIDAPIGGQVALKDVAEIAVTPTPNIIQHEDLSRSIEVGAHVSGRDLGSVASEVEDIVEEMEFPLGYHFEMLGEFAELQASQTRLIAVEIAVALGIFALLHASFRSIRYAAVAFAAMPAALAGGVVAAWLGGGIFSLGSLVGFITVLGIAARNNILMISHCQRLGEEGMPFGPARVSQAACERLAPILMTAITTGAALLPLVVAGEIPGHEIEFPMAVVILGGLVSSTLVNLLIMPVLILWFGAAAERETAAASGEASAGGWAGAH</sequence>
<name>A0ABT2WYP7_9RHOB</name>
<keyword evidence="1" id="KW-1133">Transmembrane helix</keyword>
<dbReference type="PRINTS" id="PR00702">
    <property type="entry name" value="ACRIFLAVINRP"/>
</dbReference>
<dbReference type="Gene3D" id="1.20.1640.10">
    <property type="entry name" value="Multidrug efflux transporter AcrB transmembrane domain"/>
    <property type="match status" value="2"/>
</dbReference>
<dbReference type="Gene3D" id="3.30.70.1320">
    <property type="entry name" value="Multidrug efflux transporter AcrB pore domain like"/>
    <property type="match status" value="1"/>
</dbReference>
<dbReference type="Proteomes" id="UP001209535">
    <property type="component" value="Unassembled WGS sequence"/>
</dbReference>
<keyword evidence="1" id="KW-0812">Transmembrane</keyword>
<dbReference type="InterPro" id="IPR001036">
    <property type="entry name" value="Acrflvin-R"/>
</dbReference>
<evidence type="ECO:0000256" key="1">
    <source>
        <dbReference type="SAM" id="Phobius"/>
    </source>
</evidence>
<organism evidence="2 3">
    <name type="scientific">Albidovulum salinarum</name>
    <dbReference type="NCBI Taxonomy" id="2984153"/>
    <lineage>
        <taxon>Bacteria</taxon>
        <taxon>Pseudomonadati</taxon>
        <taxon>Pseudomonadota</taxon>
        <taxon>Alphaproteobacteria</taxon>
        <taxon>Rhodobacterales</taxon>
        <taxon>Paracoccaceae</taxon>
        <taxon>Albidovulum</taxon>
    </lineage>
</organism>
<gene>
    <name evidence="2" type="ORF">OEZ60_02180</name>
</gene>
<reference evidence="2 3" key="1">
    <citation type="submission" date="2022-10" db="EMBL/GenBank/DDBJ databases">
        <title>Defluviimonas sp. nov., isolated from ocean surface sediments.</title>
        <authorList>
            <person name="He W."/>
            <person name="Wang L."/>
            <person name="Zhang D.-F."/>
        </authorList>
    </citation>
    <scope>NUCLEOTIDE SEQUENCE [LARGE SCALE GENOMIC DNA]</scope>
    <source>
        <strain evidence="2 3">WL0024</strain>
    </source>
</reference>
<feature type="transmembrane region" description="Helical" evidence="1">
    <location>
        <begin position="997"/>
        <end position="1023"/>
    </location>
</feature>
<dbReference type="Gene3D" id="3.30.70.1430">
    <property type="entry name" value="Multidrug efflux transporter AcrB pore domain"/>
    <property type="match status" value="2"/>
</dbReference>
<evidence type="ECO:0000313" key="3">
    <source>
        <dbReference type="Proteomes" id="UP001209535"/>
    </source>
</evidence>
<dbReference type="EMBL" id="JAOVQO010000002">
    <property type="protein sequence ID" value="MCU9846801.1"/>
    <property type="molecule type" value="Genomic_DNA"/>
</dbReference>
<feature type="transmembrane region" description="Helical" evidence="1">
    <location>
        <begin position="367"/>
        <end position="386"/>
    </location>
</feature>
<dbReference type="SUPFAM" id="SSF82714">
    <property type="entry name" value="Multidrug efflux transporter AcrB TolC docking domain, DN and DC subdomains"/>
    <property type="match status" value="1"/>
</dbReference>
<feature type="transmembrane region" description="Helical" evidence="1">
    <location>
        <begin position="479"/>
        <end position="505"/>
    </location>
</feature>
<comment type="caution">
    <text evidence="2">The sequence shown here is derived from an EMBL/GenBank/DDBJ whole genome shotgun (WGS) entry which is preliminary data.</text>
</comment>
<evidence type="ECO:0000313" key="2">
    <source>
        <dbReference type="EMBL" id="MCU9846801.1"/>
    </source>
</evidence>
<feature type="transmembrane region" description="Helical" evidence="1">
    <location>
        <begin position="446"/>
        <end position="467"/>
    </location>
</feature>
<dbReference type="RefSeq" id="WP_263332778.1">
    <property type="nucleotide sequence ID" value="NZ_JAOVQO010000002.1"/>
</dbReference>
<feature type="transmembrane region" description="Helical" evidence="1">
    <location>
        <begin position="343"/>
        <end position="362"/>
    </location>
</feature>
<dbReference type="Pfam" id="PF00873">
    <property type="entry name" value="ACR_tran"/>
    <property type="match status" value="1"/>
</dbReference>
<feature type="transmembrane region" description="Helical" evidence="1">
    <location>
        <begin position="534"/>
        <end position="557"/>
    </location>
</feature>
<protein>
    <submittedName>
        <fullName evidence="2">Efflux RND transporter permease subunit</fullName>
    </submittedName>
</protein>